<dbReference type="EMBL" id="JAUIQD010000001">
    <property type="protein sequence ID" value="KAK3364025.1"/>
    <property type="molecule type" value="Genomic_DNA"/>
</dbReference>
<proteinExistence type="predicted"/>
<gene>
    <name evidence="2" type="ORF">B0T25DRAFT_57252</name>
</gene>
<dbReference type="AlphaFoldDB" id="A0AAJ0HW74"/>
<reference evidence="2" key="2">
    <citation type="submission" date="2023-06" db="EMBL/GenBank/DDBJ databases">
        <authorList>
            <consortium name="Lawrence Berkeley National Laboratory"/>
            <person name="Haridas S."/>
            <person name="Hensen N."/>
            <person name="Bonometti L."/>
            <person name="Westerberg I."/>
            <person name="Brannstrom I.O."/>
            <person name="Guillou S."/>
            <person name="Cros-Aarteil S."/>
            <person name="Calhoun S."/>
            <person name="Kuo A."/>
            <person name="Mondo S."/>
            <person name="Pangilinan J."/>
            <person name="Riley R."/>
            <person name="Labutti K."/>
            <person name="Andreopoulos B."/>
            <person name="Lipzen A."/>
            <person name="Chen C."/>
            <person name="Yanf M."/>
            <person name="Daum C."/>
            <person name="Ng V."/>
            <person name="Clum A."/>
            <person name="Steindorff A."/>
            <person name="Ohm R."/>
            <person name="Martin F."/>
            <person name="Silar P."/>
            <person name="Natvig D."/>
            <person name="Lalanne C."/>
            <person name="Gautier V."/>
            <person name="Ament-Velasquez S.L."/>
            <person name="Kruys A."/>
            <person name="Hutchinson M.I."/>
            <person name="Powell A.J."/>
            <person name="Barry K."/>
            <person name="Miller A.N."/>
            <person name="Grigoriev I.V."/>
            <person name="Debuchy R."/>
            <person name="Gladieux P."/>
            <person name="Thoren M.H."/>
            <person name="Johannesson H."/>
        </authorList>
    </citation>
    <scope>NUCLEOTIDE SEQUENCE</scope>
    <source>
        <strain evidence="2">CBS 955.72</strain>
    </source>
</reference>
<keyword evidence="3" id="KW-1185">Reference proteome</keyword>
<protein>
    <recommendedName>
        <fullName evidence="4">HNH nuclease domain-containing protein</fullName>
    </recommendedName>
</protein>
<evidence type="ECO:0000313" key="2">
    <source>
        <dbReference type="EMBL" id="KAK3364025.1"/>
    </source>
</evidence>
<sequence>MEAPGQQLSLLDGIDFSHAQSLSANPQLRTEAINRFYHVIEHFEALECKPYYRNYNRPGLVRLTFEYARSAESQDRLLSAFFHRLLLGMRDSDGDIVFDSGLRSLLFAFAEDLMNSFFIPLRAAGGKHTPQLTPLSYAAIQNAQTLEEQDQIKAFKGTPTRLSTLRSACLVRDRYRCAITHMFDEDEAERRVKEAQSMGHEDAQDDEGNRLDANDEYAFLEVAYILPHSLTEEKNGQLV</sequence>
<feature type="region of interest" description="Disordered" evidence="1">
    <location>
        <begin position="190"/>
        <end position="210"/>
    </location>
</feature>
<evidence type="ECO:0000313" key="3">
    <source>
        <dbReference type="Proteomes" id="UP001275084"/>
    </source>
</evidence>
<reference evidence="2" key="1">
    <citation type="journal article" date="2023" name="Mol. Phylogenet. Evol.">
        <title>Genome-scale phylogeny and comparative genomics of the fungal order Sordariales.</title>
        <authorList>
            <person name="Hensen N."/>
            <person name="Bonometti L."/>
            <person name="Westerberg I."/>
            <person name="Brannstrom I.O."/>
            <person name="Guillou S."/>
            <person name="Cros-Aarteil S."/>
            <person name="Calhoun S."/>
            <person name="Haridas S."/>
            <person name="Kuo A."/>
            <person name="Mondo S."/>
            <person name="Pangilinan J."/>
            <person name="Riley R."/>
            <person name="LaButti K."/>
            <person name="Andreopoulos B."/>
            <person name="Lipzen A."/>
            <person name="Chen C."/>
            <person name="Yan M."/>
            <person name="Daum C."/>
            <person name="Ng V."/>
            <person name="Clum A."/>
            <person name="Steindorff A."/>
            <person name="Ohm R.A."/>
            <person name="Martin F."/>
            <person name="Silar P."/>
            <person name="Natvig D.O."/>
            <person name="Lalanne C."/>
            <person name="Gautier V."/>
            <person name="Ament-Velasquez S.L."/>
            <person name="Kruys A."/>
            <person name="Hutchinson M.I."/>
            <person name="Powell A.J."/>
            <person name="Barry K."/>
            <person name="Miller A.N."/>
            <person name="Grigoriev I.V."/>
            <person name="Debuchy R."/>
            <person name="Gladieux P."/>
            <person name="Hiltunen Thoren M."/>
            <person name="Johannesson H."/>
        </authorList>
    </citation>
    <scope>NUCLEOTIDE SEQUENCE</scope>
    <source>
        <strain evidence="2">CBS 955.72</strain>
    </source>
</reference>
<dbReference type="Proteomes" id="UP001275084">
    <property type="component" value="Unassembled WGS sequence"/>
</dbReference>
<accession>A0AAJ0HW74</accession>
<comment type="caution">
    <text evidence="2">The sequence shown here is derived from an EMBL/GenBank/DDBJ whole genome shotgun (WGS) entry which is preliminary data.</text>
</comment>
<evidence type="ECO:0008006" key="4">
    <source>
        <dbReference type="Google" id="ProtNLM"/>
    </source>
</evidence>
<evidence type="ECO:0000256" key="1">
    <source>
        <dbReference type="SAM" id="MobiDB-lite"/>
    </source>
</evidence>
<name>A0AAJ0HW74_9PEZI</name>
<organism evidence="2 3">
    <name type="scientific">Lasiosphaeria hispida</name>
    <dbReference type="NCBI Taxonomy" id="260671"/>
    <lineage>
        <taxon>Eukaryota</taxon>
        <taxon>Fungi</taxon>
        <taxon>Dikarya</taxon>
        <taxon>Ascomycota</taxon>
        <taxon>Pezizomycotina</taxon>
        <taxon>Sordariomycetes</taxon>
        <taxon>Sordariomycetidae</taxon>
        <taxon>Sordariales</taxon>
        <taxon>Lasiosphaeriaceae</taxon>
        <taxon>Lasiosphaeria</taxon>
    </lineage>
</organism>